<name>A0A2D0J015_XENBU</name>
<dbReference type="EMBL" id="NIBS01000010">
    <property type="protein sequence ID" value="PHM27550.1"/>
    <property type="molecule type" value="Genomic_DNA"/>
</dbReference>
<comment type="caution">
    <text evidence="1">The sequence shown here is derived from an EMBL/GenBank/DDBJ whole genome shotgun (WGS) entry which is preliminary data.</text>
</comment>
<dbReference type="AlphaFoldDB" id="A0A2D0J015"/>
<sequence>MDTSIKIKRDEALKLELKGLTIDVSPNKITSELLESWITDRVVEALEKVGFTESSVKVKVTE</sequence>
<dbReference type="Proteomes" id="UP000225833">
    <property type="component" value="Unassembled WGS sequence"/>
</dbReference>
<organism evidence="1 2">
    <name type="scientific">Xenorhabdus budapestensis</name>
    <dbReference type="NCBI Taxonomy" id="290110"/>
    <lineage>
        <taxon>Bacteria</taxon>
        <taxon>Pseudomonadati</taxon>
        <taxon>Pseudomonadota</taxon>
        <taxon>Gammaproteobacteria</taxon>
        <taxon>Enterobacterales</taxon>
        <taxon>Morganellaceae</taxon>
        <taxon>Xenorhabdus</taxon>
    </lineage>
</organism>
<accession>A0A2D0J015</accession>
<evidence type="ECO:0000313" key="1">
    <source>
        <dbReference type="EMBL" id="PHM27550.1"/>
    </source>
</evidence>
<gene>
    <name evidence="1" type="ORF">Xbud_02127</name>
</gene>
<evidence type="ECO:0000313" key="2">
    <source>
        <dbReference type="Proteomes" id="UP000225833"/>
    </source>
</evidence>
<dbReference type="OrthoDB" id="6447179at2"/>
<proteinExistence type="predicted"/>
<protein>
    <submittedName>
        <fullName evidence="1">Uncharacterized protein</fullName>
    </submittedName>
</protein>
<reference evidence="1 2" key="1">
    <citation type="journal article" date="2017" name="Nat. Microbiol.">
        <title>Natural product diversity associated with the nematode symbionts Photorhabdus and Xenorhabdus.</title>
        <authorList>
            <person name="Tobias N.J."/>
            <person name="Wolff H."/>
            <person name="Djahanschiri B."/>
            <person name="Grundmann F."/>
            <person name="Kronenwerth M."/>
            <person name="Shi Y.M."/>
            <person name="Simonyi S."/>
            <person name="Grun P."/>
            <person name="Shapiro-Ilan D."/>
            <person name="Pidot S.J."/>
            <person name="Stinear T.P."/>
            <person name="Ebersberger I."/>
            <person name="Bode H.B."/>
        </authorList>
    </citation>
    <scope>NUCLEOTIDE SEQUENCE [LARGE SCALE GENOMIC DNA]</scope>
    <source>
        <strain evidence="1 2">DSM 16342</strain>
    </source>
</reference>
<dbReference type="RefSeq" id="WP_099136018.1">
    <property type="nucleotide sequence ID" value="NZ_CAWNNJ010000002.1"/>
</dbReference>